<sequence length="84" mass="8682">MRERERESEKYLRALAASQSLSCCGLGSGVPCVGVATYSLGWSASSSSCHSVSMAPYGSSPCCVQWVTGGCLSNGEAADLVANR</sequence>
<organism evidence="1">
    <name type="scientific">Fagus sylvatica</name>
    <name type="common">Beechnut</name>
    <dbReference type="NCBI Taxonomy" id="28930"/>
    <lineage>
        <taxon>Eukaryota</taxon>
        <taxon>Viridiplantae</taxon>
        <taxon>Streptophyta</taxon>
        <taxon>Embryophyta</taxon>
        <taxon>Tracheophyta</taxon>
        <taxon>Spermatophyta</taxon>
        <taxon>Magnoliopsida</taxon>
        <taxon>eudicotyledons</taxon>
        <taxon>Gunneridae</taxon>
        <taxon>Pentapetalae</taxon>
        <taxon>rosids</taxon>
        <taxon>fabids</taxon>
        <taxon>Fagales</taxon>
        <taxon>Fagaceae</taxon>
        <taxon>Fagus</taxon>
    </lineage>
</organism>
<protein>
    <submittedName>
        <fullName evidence="1">Uncharacterized protein</fullName>
    </submittedName>
</protein>
<proteinExistence type="predicted"/>
<reference evidence="1" key="1">
    <citation type="submission" date="2018-02" db="EMBL/GenBank/DDBJ databases">
        <authorList>
            <person name="Cohen D.B."/>
            <person name="Kent A.D."/>
        </authorList>
    </citation>
    <scope>NUCLEOTIDE SEQUENCE</scope>
</reference>
<accession>A0A2N9E163</accession>
<name>A0A2N9E163_FAGSY</name>
<dbReference type="AlphaFoldDB" id="A0A2N9E163"/>
<evidence type="ECO:0000313" key="1">
    <source>
        <dbReference type="EMBL" id="SPC72357.1"/>
    </source>
</evidence>
<dbReference type="EMBL" id="OIVN01000003">
    <property type="protein sequence ID" value="SPC72357.1"/>
    <property type="molecule type" value="Genomic_DNA"/>
</dbReference>
<gene>
    <name evidence="1" type="ORF">FSB_LOCUS239</name>
</gene>